<sequence length="134" mass="15222">MNHYKGACFCHSVQFELDLKNLDLTVCHCSMCRKLTGSTGFASLEAGESVHFTTTDGLSILHTSDFGERGFCNKCGTSLFYRFKASNEYFVPPAIIAELPEDKVNFVEEIFYDNKPCYYAFSNDTIKKDEAYFQ</sequence>
<comment type="similarity">
    <text evidence="1">Belongs to the Gfa family.</text>
</comment>
<accession>A0A0U2MXJ2</accession>
<dbReference type="InterPro" id="IPR006913">
    <property type="entry name" value="CENP-V/GFA"/>
</dbReference>
<evidence type="ECO:0000313" key="7">
    <source>
        <dbReference type="Proteomes" id="UP000067523"/>
    </source>
</evidence>
<dbReference type="SUPFAM" id="SSF51316">
    <property type="entry name" value="Mss4-like"/>
    <property type="match status" value="1"/>
</dbReference>
<evidence type="ECO:0000313" key="6">
    <source>
        <dbReference type="EMBL" id="ALS37523.1"/>
    </source>
</evidence>
<dbReference type="GO" id="GO:0046872">
    <property type="term" value="F:metal ion binding"/>
    <property type="evidence" value="ECO:0007669"/>
    <property type="project" value="UniProtKB-KW"/>
</dbReference>
<dbReference type="PROSITE" id="PS51891">
    <property type="entry name" value="CENP_V_GFA"/>
    <property type="match status" value="1"/>
</dbReference>
<dbReference type="InterPro" id="IPR011057">
    <property type="entry name" value="Mss4-like_sf"/>
</dbReference>
<proteinExistence type="inferred from homology"/>
<evidence type="ECO:0000256" key="4">
    <source>
        <dbReference type="ARBA" id="ARBA00023239"/>
    </source>
</evidence>
<evidence type="ECO:0000259" key="5">
    <source>
        <dbReference type="PROSITE" id="PS51891"/>
    </source>
</evidence>
<evidence type="ECO:0000256" key="2">
    <source>
        <dbReference type="ARBA" id="ARBA00022723"/>
    </source>
</evidence>
<organism evidence="6 7">
    <name type="scientific">Enterococcus rotai</name>
    <dbReference type="NCBI Taxonomy" id="118060"/>
    <lineage>
        <taxon>Bacteria</taxon>
        <taxon>Bacillati</taxon>
        <taxon>Bacillota</taxon>
        <taxon>Bacilli</taxon>
        <taxon>Lactobacillales</taxon>
        <taxon>Enterococcaceae</taxon>
        <taxon>Enterococcus</taxon>
    </lineage>
</organism>
<evidence type="ECO:0000256" key="3">
    <source>
        <dbReference type="ARBA" id="ARBA00022833"/>
    </source>
</evidence>
<dbReference type="Gene3D" id="3.90.1590.10">
    <property type="entry name" value="glutathione-dependent formaldehyde- activating enzyme (gfa)"/>
    <property type="match status" value="1"/>
</dbReference>
<dbReference type="PANTHER" id="PTHR33337:SF40">
    <property type="entry name" value="CENP-V_GFA DOMAIN-CONTAINING PROTEIN-RELATED"/>
    <property type="match status" value="1"/>
</dbReference>
<dbReference type="GO" id="GO:0016846">
    <property type="term" value="F:carbon-sulfur lyase activity"/>
    <property type="evidence" value="ECO:0007669"/>
    <property type="project" value="InterPro"/>
</dbReference>
<dbReference type="Proteomes" id="UP000067523">
    <property type="component" value="Chromosome"/>
</dbReference>
<dbReference type="KEGG" id="erx:ATZ35_10270"/>
<name>A0A0U2MXJ2_9ENTE</name>
<protein>
    <recommendedName>
        <fullName evidence="5">CENP-V/GFA domain-containing protein</fullName>
    </recommendedName>
</protein>
<gene>
    <name evidence="6" type="ORF">ATZ35_10270</name>
</gene>
<keyword evidence="7" id="KW-1185">Reference proteome</keyword>
<keyword evidence="3" id="KW-0862">Zinc</keyword>
<keyword evidence="2" id="KW-0479">Metal-binding</keyword>
<feature type="domain" description="CENP-V/GFA" evidence="5">
    <location>
        <begin position="4"/>
        <end position="113"/>
    </location>
</feature>
<reference evidence="7" key="1">
    <citation type="submission" date="2015-12" db="EMBL/GenBank/DDBJ databases">
        <authorList>
            <person name="Lauer A."/>
            <person name="Humrighouse B."/>
            <person name="Loparev V."/>
            <person name="Shewmaker P.L."/>
            <person name="Whitney A.M."/>
            <person name="McLaughlin R.W."/>
        </authorList>
    </citation>
    <scope>NUCLEOTIDE SEQUENCE [LARGE SCALE GENOMIC DNA]</scope>
    <source>
        <strain evidence="7">LMG 26678</strain>
    </source>
</reference>
<dbReference type="PANTHER" id="PTHR33337">
    <property type="entry name" value="GFA DOMAIN-CONTAINING PROTEIN"/>
    <property type="match status" value="1"/>
</dbReference>
<keyword evidence="4" id="KW-0456">Lyase</keyword>
<dbReference type="RefSeq" id="WP_208927179.1">
    <property type="nucleotide sequence ID" value="NZ_CP013655.1"/>
</dbReference>
<dbReference type="AlphaFoldDB" id="A0A0U2MXJ2"/>
<dbReference type="Pfam" id="PF04828">
    <property type="entry name" value="GFA"/>
    <property type="match status" value="1"/>
</dbReference>
<dbReference type="STRING" id="118060.ATZ35_10270"/>
<dbReference type="EMBL" id="CP013655">
    <property type="protein sequence ID" value="ALS37523.1"/>
    <property type="molecule type" value="Genomic_DNA"/>
</dbReference>
<evidence type="ECO:0000256" key="1">
    <source>
        <dbReference type="ARBA" id="ARBA00005495"/>
    </source>
</evidence>